<feature type="region of interest" description="Disordered" evidence="1">
    <location>
        <begin position="148"/>
        <end position="172"/>
    </location>
</feature>
<organism evidence="2 3">
    <name type="scientific">Pseudomonas syringae pv. antirrhini</name>
    <dbReference type="NCBI Taxonomy" id="251702"/>
    <lineage>
        <taxon>Bacteria</taxon>
        <taxon>Pseudomonadati</taxon>
        <taxon>Pseudomonadota</taxon>
        <taxon>Gammaproteobacteria</taxon>
        <taxon>Pseudomonadales</taxon>
        <taxon>Pseudomonadaceae</taxon>
        <taxon>Pseudomonas</taxon>
    </lineage>
</organism>
<evidence type="ECO:0000313" key="3">
    <source>
        <dbReference type="Proteomes" id="UP000050425"/>
    </source>
</evidence>
<protein>
    <recommendedName>
        <fullName evidence="4">Chromosome segregation ATPase</fullName>
    </recommendedName>
</protein>
<dbReference type="Proteomes" id="UP000050425">
    <property type="component" value="Unassembled WGS sequence"/>
</dbReference>
<dbReference type="EMBL" id="LJPT01000110">
    <property type="protein sequence ID" value="KPW47579.1"/>
    <property type="molecule type" value="Genomic_DNA"/>
</dbReference>
<feature type="compositionally biased region" description="Basic and acidic residues" evidence="1">
    <location>
        <begin position="197"/>
        <end position="207"/>
    </location>
</feature>
<evidence type="ECO:0000256" key="1">
    <source>
        <dbReference type="SAM" id="MobiDB-lite"/>
    </source>
</evidence>
<comment type="caution">
    <text evidence="2">The sequence shown here is derived from an EMBL/GenBank/DDBJ whole genome shotgun (WGS) entry which is preliminary data.</text>
</comment>
<accession>A0A0P9NTY8</accession>
<feature type="region of interest" description="Disordered" evidence="1">
    <location>
        <begin position="194"/>
        <end position="235"/>
    </location>
</feature>
<proteinExistence type="predicted"/>
<dbReference type="AlphaFoldDB" id="A0A0P9NTY8"/>
<name>A0A0P9NTY8_9PSED</name>
<evidence type="ECO:0008006" key="4">
    <source>
        <dbReference type="Google" id="ProtNLM"/>
    </source>
</evidence>
<gene>
    <name evidence="2" type="ORF">ALO88_04841</name>
</gene>
<evidence type="ECO:0000313" key="2">
    <source>
        <dbReference type="EMBL" id="KPW47579.1"/>
    </source>
</evidence>
<reference evidence="2 3" key="1">
    <citation type="submission" date="2015-09" db="EMBL/GenBank/DDBJ databases">
        <title>Genome announcement of multiple Pseudomonas syringae strains.</title>
        <authorList>
            <person name="Thakur S."/>
            <person name="Wang P.W."/>
            <person name="Gong Y."/>
            <person name="Weir B.S."/>
            <person name="Guttman D.S."/>
        </authorList>
    </citation>
    <scope>NUCLEOTIDE SEQUENCE [LARGE SCALE GENOMIC DNA]</scope>
    <source>
        <strain evidence="2 3">ICMP4303</strain>
    </source>
</reference>
<dbReference type="PATRIC" id="fig|251702.3.peg.1989"/>
<sequence length="397" mass="44525">MGAESEQYRRALPPVLIRHALCALPQRAECAPSVLFWPICTSAYIFCCKPLAPEIAWCPGRTRTARMKPSKPITRAFCVELQQELSIAAARREYFSQEPPRKRFEFLCSNEACRALGAKVTGVRYDVKPQDNPTFVAAHFRANPHHDHHPDCEWVDESADEKPDIPVEETDVQTRLRQAKCKLDDYIDIFDPTLKAPSKEKSGEEKAGAGNPQPPVSQPLTEPATPRAARYSETRTNNLERLVDSYRQAKAELSLDDFKLLKLRIPGQGDVALRSYFRHIKFAKSGDNGRVLFGGGLIEQRYGQGFKFKFFDRLDGKLVTLYVSPAQMQAYRSSRYISELLSHADEVKFFTVYALGTVTQSPSGKSYSVEVDDLRHLAIVLGPAKELVEEGKAAGGE</sequence>